<evidence type="ECO:0000256" key="7">
    <source>
        <dbReference type="ARBA" id="ARBA00022853"/>
    </source>
</evidence>
<dbReference type="InterPro" id="IPR031162">
    <property type="entry name" value="CBP_P300_HAT"/>
</dbReference>
<keyword evidence="6 13" id="KW-0862">Zinc</keyword>
<feature type="region of interest" description="Disordered" evidence="15">
    <location>
        <begin position="29"/>
        <end position="55"/>
    </location>
</feature>
<dbReference type="InterPro" id="IPR013178">
    <property type="entry name" value="Histone_AcTrfase_Rtt109/CBP"/>
</dbReference>
<organism evidence="19 20">
    <name type="scientific">Octopus sinensis</name>
    <name type="common">East Asian common octopus</name>
    <dbReference type="NCBI Taxonomy" id="2607531"/>
    <lineage>
        <taxon>Eukaryota</taxon>
        <taxon>Metazoa</taxon>
        <taxon>Spiralia</taxon>
        <taxon>Lophotrochozoa</taxon>
        <taxon>Mollusca</taxon>
        <taxon>Cephalopoda</taxon>
        <taxon>Coleoidea</taxon>
        <taxon>Octopodiformes</taxon>
        <taxon>Octopoda</taxon>
        <taxon>Incirrata</taxon>
        <taxon>Octopodidae</taxon>
        <taxon>Octopus</taxon>
    </lineage>
</organism>
<comment type="catalytic activity">
    <reaction evidence="12">
        <text>L-lysyl-[protein] + acetyl-CoA = N(6)-acetyl-L-lysyl-[protein] + CoA + H(+)</text>
        <dbReference type="Rhea" id="RHEA:45948"/>
        <dbReference type="Rhea" id="RHEA-COMP:9752"/>
        <dbReference type="Rhea" id="RHEA-COMP:10731"/>
        <dbReference type="ChEBI" id="CHEBI:15378"/>
        <dbReference type="ChEBI" id="CHEBI:29969"/>
        <dbReference type="ChEBI" id="CHEBI:57287"/>
        <dbReference type="ChEBI" id="CHEBI:57288"/>
        <dbReference type="ChEBI" id="CHEBI:61930"/>
        <dbReference type="EC" id="2.3.1.48"/>
    </reaction>
</comment>
<dbReference type="Pfam" id="PF02135">
    <property type="entry name" value="zf-TAZ"/>
    <property type="match status" value="1"/>
</dbReference>
<dbReference type="InterPro" id="IPR035898">
    <property type="entry name" value="TAZ_dom_sf"/>
</dbReference>
<evidence type="ECO:0000313" key="20">
    <source>
        <dbReference type="RefSeq" id="XP_029655242.1"/>
    </source>
</evidence>
<evidence type="ECO:0000256" key="9">
    <source>
        <dbReference type="ARBA" id="ARBA00023159"/>
    </source>
</evidence>
<evidence type="ECO:0000256" key="12">
    <source>
        <dbReference type="ARBA" id="ARBA00048017"/>
    </source>
</evidence>
<evidence type="ECO:0000256" key="4">
    <source>
        <dbReference type="ARBA" id="ARBA00022723"/>
    </source>
</evidence>
<dbReference type="PANTHER" id="PTHR13808:SF1">
    <property type="entry name" value="HISTONE ACETYLTRANSFERASE"/>
    <property type="match status" value="1"/>
</dbReference>
<dbReference type="PROSITE" id="PS01357">
    <property type="entry name" value="ZF_ZZ_1"/>
    <property type="match status" value="1"/>
</dbReference>
<keyword evidence="7" id="KW-0156">Chromatin regulator</keyword>
<feature type="zinc finger region" description="TAZ-type" evidence="13">
    <location>
        <begin position="204"/>
        <end position="286"/>
    </location>
</feature>
<keyword evidence="3" id="KW-0808">Transferase</keyword>
<evidence type="ECO:0000256" key="5">
    <source>
        <dbReference type="ARBA" id="ARBA00022771"/>
    </source>
</evidence>
<reference evidence="20" key="1">
    <citation type="submission" date="2025-08" db="UniProtKB">
        <authorList>
            <consortium name="RefSeq"/>
        </authorList>
    </citation>
    <scope>IDENTIFICATION</scope>
</reference>
<evidence type="ECO:0000259" key="18">
    <source>
        <dbReference type="PROSITE" id="PS51727"/>
    </source>
</evidence>
<dbReference type="SMART" id="SM00291">
    <property type="entry name" value="ZnF_ZZ"/>
    <property type="match status" value="1"/>
</dbReference>
<evidence type="ECO:0000256" key="10">
    <source>
        <dbReference type="ARBA" id="ARBA00023163"/>
    </source>
</evidence>
<keyword evidence="10" id="KW-0804">Transcription</keyword>
<evidence type="ECO:0000256" key="6">
    <source>
        <dbReference type="ARBA" id="ARBA00022833"/>
    </source>
</evidence>
<dbReference type="PANTHER" id="PTHR13808">
    <property type="entry name" value="CBP/P300-RELATED"/>
    <property type="match status" value="1"/>
</dbReference>
<dbReference type="Pfam" id="PF00569">
    <property type="entry name" value="ZZ"/>
    <property type="match status" value="1"/>
</dbReference>
<name>A0A6P7U125_9MOLL</name>
<accession>A0A6P7U125</accession>
<dbReference type="GO" id="GO:0003713">
    <property type="term" value="F:transcription coactivator activity"/>
    <property type="evidence" value="ECO:0007669"/>
    <property type="project" value="TreeGrafter"/>
</dbReference>
<keyword evidence="9" id="KW-0010">Activator</keyword>
<evidence type="ECO:0000256" key="3">
    <source>
        <dbReference type="ARBA" id="ARBA00022679"/>
    </source>
</evidence>
<dbReference type="Gene3D" id="3.30.60.90">
    <property type="match status" value="1"/>
</dbReference>
<dbReference type="GO" id="GO:0000123">
    <property type="term" value="C:histone acetyltransferase complex"/>
    <property type="evidence" value="ECO:0007669"/>
    <property type="project" value="TreeGrafter"/>
</dbReference>
<dbReference type="PROSITE" id="PS50134">
    <property type="entry name" value="ZF_TAZ"/>
    <property type="match status" value="1"/>
</dbReference>
<sequence>MPTAKRLSDWYKVMLNTALHEKVIRSYQVKRPNSKTEAKKSKKTKSKIRRKTPNIAPNGLKEKFLNMLEKHKNIFFVIELHPPGAGSQMSRIVDPDPSIHCDLTDTRDSFLTFCRDRNYEFSSKRRALHSTLSILIELHSSSSNAYHCNSCKKTISGVRYHCNICKDFDLCQECSTSVDHCHKLNKTIDILPSTRSPAQIANSDPTRPQARTMEDNIAEINHIVNCLDANCARDVCKQYRRVLLPHYGACKNRRNCRTCEQMTRLYTMHSRQCKNDNCNAKYCREFKNHFVNVDKQRRIRNQGLQNRRIRAMNVDTVDNAQLPSNIGTNLVPHQQQRLPSQIRQGRPRPDNNGGRGIPPYRVPSNVGVSRNGYLNYPPSHNVEIEQYKRRCPGTPYQDEYHRYRMEFDQSDMRRQPMGRPQINQHHISYMNQRPQTVYNPAGMTNYNHGQYGYPDRQNMPKIRPVMHTMYDHRNPSHDQYQMAYHVERGHNAPIYRHQANNVYASRGVPNNFNFLRSPHPNSNYIVDTPNSQMINSQNVIRPPNPGQYEPSPRVDSE</sequence>
<dbReference type="InterPro" id="IPR000433">
    <property type="entry name" value="Znf_ZZ"/>
</dbReference>
<comment type="subcellular location">
    <subcellularLocation>
        <location evidence="1">Nucleus</location>
    </subcellularLocation>
</comment>
<feature type="region of interest" description="Disordered" evidence="15">
    <location>
        <begin position="333"/>
        <end position="362"/>
    </location>
</feature>
<keyword evidence="11" id="KW-0539">Nucleus</keyword>
<evidence type="ECO:0000313" key="19">
    <source>
        <dbReference type="Proteomes" id="UP000515154"/>
    </source>
</evidence>
<keyword evidence="8" id="KW-0805">Transcription regulation</keyword>
<feature type="compositionally biased region" description="Polar residues" evidence="15">
    <location>
        <begin position="333"/>
        <end position="342"/>
    </location>
</feature>
<dbReference type="PROSITE" id="PS51727">
    <property type="entry name" value="CBP_P300_HAT"/>
    <property type="match status" value="1"/>
</dbReference>
<dbReference type="GO" id="GO:0045944">
    <property type="term" value="P:positive regulation of transcription by RNA polymerase II"/>
    <property type="evidence" value="ECO:0007669"/>
    <property type="project" value="TreeGrafter"/>
</dbReference>
<evidence type="ECO:0000256" key="11">
    <source>
        <dbReference type="ARBA" id="ARBA00023242"/>
    </source>
</evidence>
<keyword evidence="19" id="KW-1185">Reference proteome</keyword>
<evidence type="ECO:0000256" key="8">
    <source>
        <dbReference type="ARBA" id="ARBA00023015"/>
    </source>
</evidence>
<dbReference type="RefSeq" id="XP_029655242.1">
    <property type="nucleotide sequence ID" value="XM_029799382.1"/>
</dbReference>
<feature type="compositionally biased region" description="Basic residues" evidence="15">
    <location>
        <begin position="40"/>
        <end position="52"/>
    </location>
</feature>
<dbReference type="SUPFAM" id="SSF57933">
    <property type="entry name" value="TAZ domain"/>
    <property type="match status" value="1"/>
</dbReference>
<evidence type="ECO:0000259" key="16">
    <source>
        <dbReference type="PROSITE" id="PS50134"/>
    </source>
</evidence>
<proteinExistence type="predicted"/>
<feature type="domain" description="ZZ-type" evidence="17">
    <location>
        <begin position="143"/>
        <end position="196"/>
    </location>
</feature>
<dbReference type="InterPro" id="IPR043145">
    <property type="entry name" value="Znf_ZZ_sf"/>
</dbReference>
<dbReference type="GO" id="GO:0005667">
    <property type="term" value="C:transcription regulator complex"/>
    <property type="evidence" value="ECO:0007669"/>
    <property type="project" value="TreeGrafter"/>
</dbReference>
<dbReference type="GO" id="GO:0004402">
    <property type="term" value="F:histone acetyltransferase activity"/>
    <property type="evidence" value="ECO:0007669"/>
    <property type="project" value="InterPro"/>
</dbReference>
<dbReference type="Gene3D" id="1.20.1020.10">
    <property type="entry name" value="TAZ domain"/>
    <property type="match status" value="1"/>
</dbReference>
<protein>
    <recommendedName>
        <fullName evidence="2">histone acetyltransferase</fullName>
        <ecNumber evidence="2">2.3.1.48</ecNumber>
    </recommendedName>
</protein>
<dbReference type="EC" id="2.3.1.48" evidence="2"/>
<evidence type="ECO:0000256" key="1">
    <source>
        <dbReference type="ARBA" id="ARBA00004123"/>
    </source>
</evidence>
<evidence type="ECO:0000256" key="13">
    <source>
        <dbReference type="PROSITE-ProRule" id="PRU00203"/>
    </source>
</evidence>
<evidence type="ECO:0000256" key="15">
    <source>
        <dbReference type="SAM" id="MobiDB-lite"/>
    </source>
</evidence>
<keyword evidence="5 14" id="KW-0863">Zinc-finger</keyword>
<keyword evidence="4 13" id="KW-0479">Metal-binding</keyword>
<dbReference type="GO" id="GO:0008270">
    <property type="term" value="F:zinc ion binding"/>
    <property type="evidence" value="ECO:0007669"/>
    <property type="project" value="UniProtKB-KW"/>
</dbReference>
<feature type="domain" description="CBP/p300-type HAT" evidence="18">
    <location>
        <begin position="1"/>
        <end position="143"/>
    </location>
</feature>
<dbReference type="GO" id="GO:0031490">
    <property type="term" value="F:chromatin DNA binding"/>
    <property type="evidence" value="ECO:0007669"/>
    <property type="project" value="TreeGrafter"/>
</dbReference>
<dbReference type="GO" id="GO:0005634">
    <property type="term" value="C:nucleus"/>
    <property type="evidence" value="ECO:0007669"/>
    <property type="project" value="UniProtKB-SubCell"/>
</dbReference>
<feature type="domain" description="TAZ-type" evidence="16">
    <location>
        <begin position="204"/>
        <end position="286"/>
    </location>
</feature>
<dbReference type="SMART" id="SM00551">
    <property type="entry name" value="ZnF_TAZ"/>
    <property type="match status" value="1"/>
</dbReference>
<gene>
    <name evidence="20" type="primary">LOC115228933</name>
</gene>
<evidence type="ECO:0000259" key="17">
    <source>
        <dbReference type="PROSITE" id="PS50135"/>
    </source>
</evidence>
<dbReference type="SUPFAM" id="SSF57850">
    <property type="entry name" value="RING/U-box"/>
    <property type="match status" value="1"/>
</dbReference>
<dbReference type="InterPro" id="IPR000197">
    <property type="entry name" value="Znf_TAZ"/>
</dbReference>
<evidence type="ECO:0000256" key="14">
    <source>
        <dbReference type="PROSITE-ProRule" id="PRU00228"/>
    </source>
</evidence>
<dbReference type="KEGG" id="osn:115228933"/>
<dbReference type="AlphaFoldDB" id="A0A6P7U125"/>
<dbReference type="Proteomes" id="UP000515154">
    <property type="component" value="Unplaced"/>
</dbReference>
<evidence type="ECO:0000256" key="2">
    <source>
        <dbReference type="ARBA" id="ARBA00013184"/>
    </source>
</evidence>
<dbReference type="CDD" id="cd02249">
    <property type="entry name" value="ZZ"/>
    <property type="match status" value="1"/>
</dbReference>
<feature type="region of interest" description="Disordered" evidence="15">
    <location>
        <begin position="536"/>
        <end position="557"/>
    </location>
</feature>
<dbReference type="PROSITE" id="PS50135">
    <property type="entry name" value="ZF_ZZ_2"/>
    <property type="match status" value="1"/>
</dbReference>